<dbReference type="EMBL" id="CP129014">
    <property type="protein sequence ID" value="WLR44439.1"/>
    <property type="molecule type" value="Genomic_DNA"/>
</dbReference>
<dbReference type="RefSeq" id="WP_226540732.1">
    <property type="nucleotide sequence ID" value="NZ_CP129014.1"/>
</dbReference>
<gene>
    <name evidence="1" type="ORF">LC087_18830</name>
</gene>
<protein>
    <submittedName>
        <fullName evidence="1">Uncharacterized protein</fullName>
    </submittedName>
</protein>
<sequence>MNLDQKINEVLSYGEYVTHDESDANEVINEATKRGLAFEKKLFDAKTWEWNVYQKKPS</sequence>
<evidence type="ECO:0000313" key="2">
    <source>
        <dbReference type="Proteomes" id="UP001197974"/>
    </source>
</evidence>
<reference evidence="1 2" key="1">
    <citation type="submission" date="2023-06" db="EMBL/GenBank/DDBJ databases">
        <title>Five Gram-positive bacteria isolated from mangrove sediments in Shenzhen, Guangdong, China.</title>
        <authorList>
            <person name="Yu S."/>
            <person name="Zheng W."/>
            <person name="Huang Y."/>
        </authorList>
    </citation>
    <scope>NUCLEOTIDE SEQUENCE [LARGE SCALE GENOMIC DNA]</scope>
    <source>
        <strain evidence="1 2">SaN35-3</strain>
        <plasmid evidence="1 2">unnamed1</plasmid>
    </source>
</reference>
<keyword evidence="1" id="KW-0614">Plasmid</keyword>
<geneLocation type="plasmid" evidence="1 2">
    <name>unnamed1</name>
</geneLocation>
<dbReference type="Proteomes" id="UP001197974">
    <property type="component" value="Plasmid unnamed1"/>
</dbReference>
<organism evidence="1 2">
    <name type="scientific">Bacillus carboniphilus</name>
    <dbReference type="NCBI Taxonomy" id="86663"/>
    <lineage>
        <taxon>Bacteria</taxon>
        <taxon>Bacillati</taxon>
        <taxon>Bacillota</taxon>
        <taxon>Bacilli</taxon>
        <taxon>Bacillales</taxon>
        <taxon>Bacillaceae</taxon>
        <taxon>Bacillus</taxon>
    </lineage>
</organism>
<proteinExistence type="predicted"/>
<name>A0ABY9JYF6_9BACI</name>
<accession>A0ABY9JYF6</accession>
<evidence type="ECO:0000313" key="1">
    <source>
        <dbReference type="EMBL" id="WLR44439.1"/>
    </source>
</evidence>
<keyword evidence="2" id="KW-1185">Reference proteome</keyword>